<dbReference type="Pfam" id="PF09699">
    <property type="entry name" value="Paired_CXXCH_1"/>
    <property type="match status" value="1"/>
</dbReference>
<keyword evidence="7" id="KW-1185">Reference proteome</keyword>
<feature type="repeat" description="TPR" evidence="2">
    <location>
        <begin position="506"/>
        <end position="539"/>
    </location>
</feature>
<dbReference type="InterPro" id="IPR023155">
    <property type="entry name" value="Cyt_c-552/4"/>
</dbReference>
<evidence type="ECO:0000259" key="4">
    <source>
        <dbReference type="Pfam" id="PF09699"/>
    </source>
</evidence>
<accession>A0ABP8NE29</accession>
<proteinExistence type="predicted"/>
<dbReference type="PANTHER" id="PTHR35038">
    <property type="entry name" value="DISSIMILATORY SULFITE REDUCTASE SIRA"/>
    <property type="match status" value="1"/>
</dbReference>
<dbReference type="SUPFAM" id="SSF48452">
    <property type="entry name" value="TPR-like"/>
    <property type="match status" value="1"/>
</dbReference>
<dbReference type="Gene3D" id="1.25.40.10">
    <property type="entry name" value="Tetratricopeptide repeat domain"/>
    <property type="match status" value="1"/>
</dbReference>
<sequence length="654" mass="73716">MSARSLRKALLVLALFAMTLPAFFCTSPGSNGQGTAEDEHPTSAWLNVYDTSARYVGMDVCRGCHPGVYETFMQTGMGQSFGLATREKSAADFAPAHAIVYDTALDYYYKPYWRGDTFYIMEYRLQGRDTVHKLVQRVDHVVGSGQHTNSHIFDVNGYLYQAPITFYTQKHKWDMAPGFEKGASSRFRRMIQLECMTCHNALPGFVAGSENKYTQVMHGIDCERCHGPGSLHVAARQSSPPVDTSKTPDHTIVNPRRLSTELQNNVCQRCHLQGIAVLNDGKTFFDFRPGMRLSEVMNVFMPEYEGAQDKMIMASHVERMKKSDCYVSSGKMSCITCHKPHVSVKFTPRTQYLAACQGCHTGSGKAECKETMQARMAKKDDCVTCHMPRNGSIDIPHVAVTDHYIRSRPVPAEEAKKITAFLGMKCYNNDKPDAITVARGYMEFYERYAPSRGLLDSALKYLGMQPTEEAGKKQNRDLIRAYYLLEDHAKVTGYAAAMQPAAIADAWTAYRIGESYFQVGAADKALPWYKRATEIWPHALDFNNKYGTCLLALNRLQEAQQVFGFVLKEAPGHVSANTNMGYIYMQQGNGTMAYEYLMRANANDPDHEQNLLNLAVWHYTNNQYDKARTRVEHLLQKHPGNERARAMLLDLSNM</sequence>
<dbReference type="InterPro" id="IPR010177">
    <property type="entry name" value="Paired_CXXCH_1"/>
</dbReference>
<dbReference type="EMBL" id="BAABFA010000009">
    <property type="protein sequence ID" value="GAA4464054.1"/>
    <property type="molecule type" value="Genomic_DNA"/>
</dbReference>
<name>A0ABP8NE29_9BACT</name>
<keyword evidence="2" id="KW-0802">TPR repeat</keyword>
<evidence type="ECO:0000313" key="7">
    <source>
        <dbReference type="Proteomes" id="UP001500067"/>
    </source>
</evidence>
<reference evidence="7" key="1">
    <citation type="journal article" date="2019" name="Int. J. Syst. Evol. Microbiol.">
        <title>The Global Catalogue of Microorganisms (GCM) 10K type strain sequencing project: providing services to taxonomists for standard genome sequencing and annotation.</title>
        <authorList>
            <consortium name="The Broad Institute Genomics Platform"/>
            <consortium name="The Broad Institute Genome Sequencing Center for Infectious Disease"/>
            <person name="Wu L."/>
            <person name="Ma J."/>
        </authorList>
    </citation>
    <scope>NUCLEOTIDE SEQUENCE [LARGE SCALE GENOMIC DNA]</scope>
    <source>
        <strain evidence="7">JCM 32105</strain>
    </source>
</reference>
<dbReference type="InterPro" id="IPR051829">
    <property type="entry name" value="Multiheme_Cytochr_ET"/>
</dbReference>
<feature type="chain" id="PRO_5045274793" description="Tetratricopeptide repeat protein" evidence="3">
    <location>
        <begin position="25"/>
        <end position="654"/>
    </location>
</feature>
<feature type="domain" description="Cytochrome c-552/4" evidence="5">
    <location>
        <begin position="191"/>
        <end position="227"/>
    </location>
</feature>
<dbReference type="Gene3D" id="3.90.10.10">
    <property type="entry name" value="Cytochrome C3"/>
    <property type="match status" value="1"/>
</dbReference>
<keyword evidence="1 3" id="KW-0732">Signal</keyword>
<dbReference type="SMART" id="SM00028">
    <property type="entry name" value="TPR"/>
    <property type="match status" value="2"/>
</dbReference>
<gene>
    <name evidence="6" type="ORF">GCM10023093_13660</name>
</gene>
<dbReference type="Pfam" id="PF13435">
    <property type="entry name" value="Cytochrome_C554"/>
    <property type="match status" value="1"/>
</dbReference>
<dbReference type="Gene3D" id="1.10.1130.10">
    <property type="entry name" value="Flavocytochrome C3, Chain A"/>
    <property type="match status" value="1"/>
</dbReference>
<comment type="caution">
    <text evidence="6">The sequence shown here is derived from an EMBL/GenBank/DDBJ whole genome shotgun (WGS) entry which is preliminary data.</text>
</comment>
<dbReference type="SUPFAM" id="SSF48695">
    <property type="entry name" value="Multiheme cytochromes"/>
    <property type="match status" value="1"/>
</dbReference>
<protein>
    <recommendedName>
        <fullName evidence="8">Tetratricopeptide repeat protein</fullName>
    </recommendedName>
</protein>
<evidence type="ECO:0000313" key="6">
    <source>
        <dbReference type="EMBL" id="GAA4464054.1"/>
    </source>
</evidence>
<dbReference type="Pfam" id="PF14559">
    <property type="entry name" value="TPR_19"/>
    <property type="match status" value="1"/>
</dbReference>
<evidence type="ECO:0000256" key="2">
    <source>
        <dbReference type="PROSITE-ProRule" id="PRU00339"/>
    </source>
</evidence>
<dbReference type="PROSITE" id="PS50005">
    <property type="entry name" value="TPR"/>
    <property type="match status" value="2"/>
</dbReference>
<dbReference type="InterPro" id="IPR011990">
    <property type="entry name" value="TPR-like_helical_dom_sf"/>
</dbReference>
<dbReference type="Proteomes" id="UP001500067">
    <property type="component" value="Unassembled WGS sequence"/>
</dbReference>
<evidence type="ECO:0008006" key="8">
    <source>
        <dbReference type="Google" id="ProtNLM"/>
    </source>
</evidence>
<dbReference type="CDD" id="cd08168">
    <property type="entry name" value="Cytochrom_C3"/>
    <property type="match status" value="1"/>
</dbReference>
<evidence type="ECO:0000256" key="1">
    <source>
        <dbReference type="ARBA" id="ARBA00022729"/>
    </source>
</evidence>
<evidence type="ECO:0000259" key="5">
    <source>
        <dbReference type="Pfam" id="PF13435"/>
    </source>
</evidence>
<feature type="domain" description="Doubled CXXCH motif" evidence="4">
    <location>
        <begin position="332"/>
        <end position="362"/>
    </location>
</feature>
<feature type="repeat" description="TPR" evidence="2">
    <location>
        <begin position="574"/>
        <end position="607"/>
    </location>
</feature>
<dbReference type="PANTHER" id="PTHR35038:SF8">
    <property type="entry name" value="C-TYPE POLYHEME CYTOCHROME OMCC"/>
    <property type="match status" value="1"/>
</dbReference>
<feature type="signal peptide" evidence="3">
    <location>
        <begin position="1"/>
        <end position="24"/>
    </location>
</feature>
<dbReference type="InterPro" id="IPR019734">
    <property type="entry name" value="TPR_rpt"/>
</dbReference>
<evidence type="ECO:0000256" key="3">
    <source>
        <dbReference type="SAM" id="SignalP"/>
    </source>
</evidence>
<dbReference type="InterPro" id="IPR036280">
    <property type="entry name" value="Multihaem_cyt_sf"/>
</dbReference>
<organism evidence="6 7">
    <name type="scientific">Nemorincola caseinilytica</name>
    <dbReference type="NCBI Taxonomy" id="2054315"/>
    <lineage>
        <taxon>Bacteria</taxon>
        <taxon>Pseudomonadati</taxon>
        <taxon>Bacteroidota</taxon>
        <taxon>Chitinophagia</taxon>
        <taxon>Chitinophagales</taxon>
        <taxon>Chitinophagaceae</taxon>
        <taxon>Nemorincola</taxon>
    </lineage>
</organism>